<dbReference type="PANTHER" id="PTHR31157:SF1">
    <property type="entry name" value="SCP DOMAIN-CONTAINING PROTEIN"/>
    <property type="match status" value="1"/>
</dbReference>
<name>A0A399EHC7_9DEIN</name>
<evidence type="ECO:0000259" key="1">
    <source>
        <dbReference type="Pfam" id="PF00188"/>
    </source>
</evidence>
<organism evidence="2 3">
    <name type="scientific">Calidithermus roseus</name>
    <dbReference type="NCBI Taxonomy" id="1644118"/>
    <lineage>
        <taxon>Bacteria</taxon>
        <taxon>Thermotogati</taxon>
        <taxon>Deinococcota</taxon>
        <taxon>Deinococci</taxon>
        <taxon>Thermales</taxon>
        <taxon>Thermaceae</taxon>
        <taxon>Calidithermus</taxon>
    </lineage>
</organism>
<dbReference type="EMBL" id="QWLA01000100">
    <property type="protein sequence ID" value="RIH82580.1"/>
    <property type="molecule type" value="Genomic_DNA"/>
</dbReference>
<accession>A0A399EHC7</accession>
<keyword evidence="3" id="KW-1185">Reference proteome</keyword>
<sequence>MPWAMRLLWDRLEAVKPPRLLVLLALLFSTGLAQSALELEVLAQTNQLRLARGLGALLWDSLAYKAAVGHAQDMLARGYFGHDTPEGRTPGQRMAAAGVTEVVVGENLAYYEGYPDADIPRKAVQDWMNSPGHRANLLKGDFTHLGVALVRQGRKVVVVQNFVGRPFDPVLKRTSAQAQRTLLWLSGEAPGTLGIFLDRQLFAQVGPRLDLSLELPPGSRLEYGFNDGRGWFVAPEGQGGGWQARLEVTQAPGVALRLALPSGQYALAVGAEPRFWRRVVGPETLEVTLPGTLQFLWVGRLQGQKIDYTHRIPLR</sequence>
<dbReference type="Pfam" id="PF00188">
    <property type="entry name" value="CAP"/>
    <property type="match status" value="1"/>
</dbReference>
<protein>
    <submittedName>
        <fullName evidence="2">Uncharacterized protein, YkwD family</fullName>
    </submittedName>
</protein>
<reference evidence="2 3" key="1">
    <citation type="submission" date="2018-08" db="EMBL/GenBank/DDBJ databases">
        <title>Meiothermus roseus NBRC 110900 genome sequencing project.</title>
        <authorList>
            <person name="Da Costa M.S."/>
            <person name="Albuquerque L."/>
            <person name="Raposo P."/>
            <person name="Froufe H.J.C."/>
            <person name="Barroso C.S."/>
            <person name="Egas C."/>
        </authorList>
    </citation>
    <scope>NUCLEOTIDE SEQUENCE [LARGE SCALE GENOMIC DNA]</scope>
    <source>
        <strain evidence="2 3">NBRC 110900</strain>
    </source>
</reference>
<proteinExistence type="predicted"/>
<dbReference type="Gene3D" id="3.40.33.10">
    <property type="entry name" value="CAP"/>
    <property type="match status" value="1"/>
</dbReference>
<dbReference type="PANTHER" id="PTHR31157">
    <property type="entry name" value="SCP DOMAIN-CONTAINING PROTEIN"/>
    <property type="match status" value="1"/>
</dbReference>
<evidence type="ECO:0000313" key="2">
    <source>
        <dbReference type="EMBL" id="RIH82580.1"/>
    </source>
</evidence>
<gene>
    <name evidence="2" type="ORF">Mrose_03336</name>
</gene>
<comment type="caution">
    <text evidence="2">The sequence shown here is derived from an EMBL/GenBank/DDBJ whole genome shotgun (WGS) entry which is preliminary data.</text>
</comment>
<dbReference type="SUPFAM" id="SSF55797">
    <property type="entry name" value="PR-1-like"/>
    <property type="match status" value="1"/>
</dbReference>
<dbReference type="CDD" id="cd05379">
    <property type="entry name" value="CAP_bacterial"/>
    <property type="match status" value="1"/>
</dbReference>
<dbReference type="InterPro" id="IPR035940">
    <property type="entry name" value="CAP_sf"/>
</dbReference>
<dbReference type="InterPro" id="IPR014044">
    <property type="entry name" value="CAP_dom"/>
</dbReference>
<dbReference type="AlphaFoldDB" id="A0A399EHC7"/>
<feature type="domain" description="SCP" evidence="1">
    <location>
        <begin position="43"/>
        <end position="162"/>
    </location>
</feature>
<evidence type="ECO:0000313" key="3">
    <source>
        <dbReference type="Proteomes" id="UP000265341"/>
    </source>
</evidence>
<dbReference type="Proteomes" id="UP000265341">
    <property type="component" value="Unassembled WGS sequence"/>
</dbReference>